<organism evidence="1 2">
    <name type="scientific">Streptomyces aurantiacus</name>
    <dbReference type="NCBI Taxonomy" id="47760"/>
    <lineage>
        <taxon>Bacteria</taxon>
        <taxon>Bacillati</taxon>
        <taxon>Actinomycetota</taxon>
        <taxon>Actinomycetes</taxon>
        <taxon>Kitasatosporales</taxon>
        <taxon>Streptomycetaceae</taxon>
        <taxon>Streptomyces</taxon>
        <taxon>Streptomyces aurantiacus group</taxon>
    </lineage>
</organism>
<dbReference type="AlphaFoldDB" id="A0A7G1P2Q5"/>
<dbReference type="EMBL" id="AP023440">
    <property type="protein sequence ID" value="BCL28190.1"/>
    <property type="molecule type" value="Genomic_DNA"/>
</dbReference>
<reference evidence="1 2" key="1">
    <citation type="journal article" date="2014" name="Int. J. Syst. Evol. Microbiol.">
        <title>Complete genome sequence of Corynebacterium casei LMG S-19264T (=DSM 44701T), isolated from a smear-ripened cheese.</title>
        <authorList>
            <consortium name="US DOE Joint Genome Institute (JGI-PGF)"/>
            <person name="Walter F."/>
            <person name="Albersmeier A."/>
            <person name="Kalinowski J."/>
            <person name="Ruckert C."/>
        </authorList>
    </citation>
    <scope>NUCLEOTIDE SEQUENCE [LARGE SCALE GENOMIC DNA]</scope>
    <source>
        <strain evidence="1 2">JCM 4677</strain>
    </source>
</reference>
<keyword evidence="2" id="KW-1185">Reference proteome</keyword>
<gene>
    <name evidence="1" type="ORF">GCM10017557_30490</name>
</gene>
<evidence type="ECO:0000313" key="1">
    <source>
        <dbReference type="EMBL" id="BCL28190.1"/>
    </source>
</evidence>
<name>A0A7G1P2Q5_9ACTN</name>
<proteinExistence type="predicted"/>
<dbReference type="Proteomes" id="UP000516444">
    <property type="component" value="Chromosome"/>
</dbReference>
<evidence type="ECO:0000313" key="2">
    <source>
        <dbReference type="Proteomes" id="UP000516444"/>
    </source>
</evidence>
<protein>
    <submittedName>
        <fullName evidence="1">Uncharacterized protein</fullName>
    </submittedName>
</protein>
<accession>A0A7G1P2Q5</accession>
<dbReference type="KEGG" id="sgm:GCM10017557_30490"/>
<sequence length="115" mass="12374">MDDPGVLRRGVAVENPLALSGSLHCKMTGDISHSTDFKGDQLVAFDVPTSYVRQLSAASLPQRKPPSWSGTKREWNRALKMAPDQSDGPGLFGLRDHHIPGLMEAIVPGSGRIIG</sequence>